<comment type="caution">
    <text evidence="1">The sequence shown here is derived from an EMBL/GenBank/DDBJ whole genome shotgun (WGS) entry which is preliminary data.</text>
</comment>
<reference evidence="1" key="1">
    <citation type="journal article" date="2018" name="Nat. Genet.">
        <title>Extensive intraspecific gene order and gene structural variations between Mo17 and other maize genomes.</title>
        <authorList>
            <person name="Sun S."/>
            <person name="Zhou Y."/>
            <person name="Chen J."/>
            <person name="Shi J."/>
            <person name="Zhao H."/>
            <person name="Zhao H."/>
            <person name="Song W."/>
            <person name="Zhang M."/>
            <person name="Cui Y."/>
            <person name="Dong X."/>
            <person name="Liu H."/>
            <person name="Ma X."/>
            <person name="Jiao Y."/>
            <person name="Wang B."/>
            <person name="Wei X."/>
            <person name="Stein J.C."/>
            <person name="Glaubitz J.C."/>
            <person name="Lu F."/>
            <person name="Yu G."/>
            <person name="Liang C."/>
            <person name="Fengler K."/>
            <person name="Li B."/>
            <person name="Rafalski A."/>
            <person name="Schnable P.S."/>
            <person name="Ware D.H."/>
            <person name="Buckler E.S."/>
            <person name="Lai J."/>
        </authorList>
    </citation>
    <scope>NUCLEOTIDE SEQUENCE [LARGE SCALE GENOMIC DNA]</scope>
    <source>
        <tissue evidence="1">Seedling</tissue>
    </source>
</reference>
<gene>
    <name evidence="1" type="primary">At4g11680_0</name>
    <name evidence="1" type="ORF">Zm00014a_014631</name>
</gene>
<name>A0A3L6G2V6_MAIZE</name>
<organism evidence="1">
    <name type="scientific">Zea mays</name>
    <name type="common">Maize</name>
    <dbReference type="NCBI Taxonomy" id="4577"/>
    <lineage>
        <taxon>Eukaryota</taxon>
        <taxon>Viridiplantae</taxon>
        <taxon>Streptophyta</taxon>
        <taxon>Embryophyta</taxon>
        <taxon>Tracheophyta</taxon>
        <taxon>Spermatophyta</taxon>
        <taxon>Magnoliopsida</taxon>
        <taxon>Liliopsida</taxon>
        <taxon>Poales</taxon>
        <taxon>Poaceae</taxon>
        <taxon>PACMAD clade</taxon>
        <taxon>Panicoideae</taxon>
        <taxon>Andropogonodae</taxon>
        <taxon>Andropogoneae</taxon>
        <taxon>Tripsacinae</taxon>
        <taxon>Zea</taxon>
    </lineage>
</organism>
<accession>A0A3L6G2V6</accession>
<evidence type="ECO:0000313" key="1">
    <source>
        <dbReference type="EMBL" id="PWZ41458.1"/>
    </source>
</evidence>
<proteinExistence type="predicted"/>
<dbReference type="Proteomes" id="UP000251960">
    <property type="component" value="Chromosome 2"/>
</dbReference>
<dbReference type="AlphaFoldDB" id="A0A3L6G2V6"/>
<protein>
    <submittedName>
        <fullName evidence="1">E3 ubiquitin-protein ligase</fullName>
    </submittedName>
</protein>
<dbReference type="EMBL" id="NCVQ01000003">
    <property type="protein sequence ID" value="PWZ41458.1"/>
    <property type="molecule type" value="Genomic_DNA"/>
</dbReference>
<sequence length="107" mass="12086">MLVHETAALQLQRRRADWAHSRTVLVLDIAWNVGCRHALVLCRGEPHQAAPPVGLPLLLQRRGRVASRRAARRRGPSMLVRETAALQLQRRRADWAHSRPVLALDIA</sequence>